<feature type="coiled-coil region" evidence="7">
    <location>
        <begin position="219"/>
        <end position="246"/>
    </location>
</feature>
<protein>
    <recommendedName>
        <fullName evidence="6">Cilia- and flagella-associated protein 263</fullName>
    </recommendedName>
</protein>
<feature type="domain" description="CCDC113/CCDC96 coiled-coil" evidence="9">
    <location>
        <begin position="141"/>
        <end position="314"/>
    </location>
</feature>
<evidence type="ECO:0000313" key="11">
    <source>
        <dbReference type="RefSeq" id="XP_014681514.1"/>
    </source>
</evidence>
<dbReference type="GeneID" id="106821282"/>
<dbReference type="RefSeq" id="XP_014681514.1">
    <property type="nucleotide sequence ID" value="XM_014826028.1"/>
</dbReference>
<evidence type="ECO:0000256" key="2">
    <source>
        <dbReference type="ARBA" id="ARBA00022794"/>
    </source>
</evidence>
<evidence type="ECO:0000256" key="8">
    <source>
        <dbReference type="SAM" id="MobiDB-lite"/>
    </source>
</evidence>
<evidence type="ECO:0000256" key="7">
    <source>
        <dbReference type="SAM" id="Coils"/>
    </source>
</evidence>
<evidence type="ECO:0000256" key="5">
    <source>
        <dbReference type="ARBA" id="ARBA00044506"/>
    </source>
</evidence>
<comment type="similarity">
    <text evidence="5">Belongs to the CFAP263 family.</text>
</comment>
<keyword evidence="2" id="KW-0970">Cilium biogenesis/degradation</keyword>
<feature type="region of interest" description="Disordered" evidence="8">
    <location>
        <begin position="25"/>
        <end position="48"/>
    </location>
</feature>
<keyword evidence="3 7" id="KW-0175">Coiled coil</keyword>
<evidence type="ECO:0000259" key="9">
    <source>
        <dbReference type="Pfam" id="PF13870"/>
    </source>
</evidence>
<evidence type="ECO:0000313" key="10">
    <source>
        <dbReference type="Proteomes" id="UP000695022"/>
    </source>
</evidence>
<sequence>MLEWFCSRIDPKDLQKATATTVQLTNSSASTSMQDVRGGNRKRSKSRSSSIEKVLKLLPEQKCDIAQAQIEEIREALVNLQSDSEKILSNHKAVMEEAEMRSCELKKSEYEFERDIIKGAVNPRSGKIISEKIVRHFEDKMKSRDGLIEKLRLKNSTLKVQLRKLRLQLKQKEEMGEVLHEVDFHQLKIENSQYLEKIDERNQELLQLKMVAGNTMQILSLHKKKLQTLMKEAESLAAEIDSRNELLKKIISESSIVQKEKEKANIVNQRLTEQLSNYRVPETLDYVNEKARLYELRKSVQSWKRKVEIAEMALGGLKRNWQQLKAGLATDVAVKQHSKPLSGSVQVL</sequence>
<dbReference type="PANTHER" id="PTHR15654">
    <property type="entry name" value="COILED-COIL DOMAIN-CONTAINING PROTEIN 113-RELATED"/>
    <property type="match status" value="1"/>
</dbReference>
<comment type="subcellular location">
    <subcellularLocation>
        <location evidence="1">Cell projection</location>
        <location evidence="1">Cilium</location>
    </subcellularLocation>
</comment>
<feature type="coiled-coil region" evidence="7">
    <location>
        <begin position="63"/>
        <end position="90"/>
    </location>
</feature>
<proteinExistence type="inferred from homology"/>
<organism evidence="10 11">
    <name type="scientific">Priapulus caudatus</name>
    <name type="common">Priapulid worm</name>
    <dbReference type="NCBI Taxonomy" id="37621"/>
    <lineage>
        <taxon>Eukaryota</taxon>
        <taxon>Metazoa</taxon>
        <taxon>Ecdysozoa</taxon>
        <taxon>Scalidophora</taxon>
        <taxon>Priapulida</taxon>
        <taxon>Priapulimorpha</taxon>
        <taxon>Priapulimorphida</taxon>
        <taxon>Priapulidae</taxon>
        <taxon>Priapulus</taxon>
    </lineage>
</organism>
<evidence type="ECO:0000256" key="3">
    <source>
        <dbReference type="ARBA" id="ARBA00023054"/>
    </source>
</evidence>
<keyword evidence="4" id="KW-0966">Cell projection</keyword>
<gene>
    <name evidence="11" type="primary">LOC106821282</name>
</gene>
<dbReference type="Pfam" id="PF13870">
    <property type="entry name" value="CCDC113_CCDC96_CC"/>
    <property type="match status" value="1"/>
</dbReference>
<evidence type="ECO:0000256" key="1">
    <source>
        <dbReference type="ARBA" id="ARBA00004138"/>
    </source>
</evidence>
<dbReference type="InterPro" id="IPR025254">
    <property type="entry name" value="CCDC113/CCDC96_CC"/>
</dbReference>
<accession>A0ABM1FAP3</accession>
<dbReference type="PANTHER" id="PTHR15654:SF2">
    <property type="entry name" value="COILED-COIL DOMAIN-CONTAINING PROTEIN 113"/>
    <property type="match status" value="1"/>
</dbReference>
<name>A0ABM1FAP3_PRICU</name>
<feature type="compositionally biased region" description="Polar residues" evidence="8">
    <location>
        <begin position="25"/>
        <end position="34"/>
    </location>
</feature>
<evidence type="ECO:0000256" key="6">
    <source>
        <dbReference type="ARBA" id="ARBA00044798"/>
    </source>
</evidence>
<feature type="coiled-coil region" evidence="7">
    <location>
        <begin position="148"/>
        <end position="175"/>
    </location>
</feature>
<evidence type="ECO:0000256" key="4">
    <source>
        <dbReference type="ARBA" id="ARBA00023273"/>
    </source>
</evidence>
<dbReference type="Proteomes" id="UP000695022">
    <property type="component" value="Unplaced"/>
</dbReference>
<keyword evidence="10" id="KW-1185">Reference proteome</keyword>
<reference evidence="11" key="1">
    <citation type="submission" date="2025-08" db="UniProtKB">
        <authorList>
            <consortium name="RefSeq"/>
        </authorList>
    </citation>
    <scope>IDENTIFICATION</scope>
</reference>
<dbReference type="InterPro" id="IPR051885">
    <property type="entry name" value="CC_CF"/>
</dbReference>